<protein>
    <submittedName>
        <fullName evidence="1">Uncharacterized protein</fullName>
    </submittedName>
</protein>
<name>A0ACD4REF5_9BACI</name>
<evidence type="ECO:0000313" key="1">
    <source>
        <dbReference type="EMBL" id="WHZ58814.1"/>
    </source>
</evidence>
<proteinExistence type="predicted"/>
<evidence type="ECO:0000313" key="2">
    <source>
        <dbReference type="Proteomes" id="UP001226091"/>
    </source>
</evidence>
<keyword evidence="2" id="KW-1185">Reference proteome</keyword>
<dbReference type="EMBL" id="CP126116">
    <property type="protein sequence ID" value="WHZ58814.1"/>
    <property type="molecule type" value="Genomic_DNA"/>
</dbReference>
<organism evidence="1 2">
    <name type="scientific">Metabacillus hrfriensis</name>
    <dbReference type="NCBI Taxonomy" id="3048891"/>
    <lineage>
        <taxon>Bacteria</taxon>
        <taxon>Bacillati</taxon>
        <taxon>Bacillota</taxon>
        <taxon>Bacilli</taxon>
        <taxon>Bacillales</taxon>
        <taxon>Bacillaceae</taxon>
        <taxon>Metabacillus</taxon>
    </lineage>
</organism>
<reference evidence="2" key="1">
    <citation type="journal article" date="2025" name="Aquaculture">
        <title>Assessment of the bioflocculant production and safety properties of Metabacillus hrfriensis sp. nov. based on phenotypic and whole-genome sequencing analysis.</title>
        <authorList>
            <person name="Zhang R."/>
            <person name="Zhao Z."/>
            <person name="Luo L."/>
            <person name="Wang S."/>
            <person name="Guo K."/>
            <person name="Xu W."/>
        </authorList>
    </citation>
    <scope>NUCLEOTIDE SEQUENCE [LARGE SCALE GENOMIC DNA]</scope>
    <source>
        <strain evidence="2">CT-WN-B3</strain>
    </source>
</reference>
<dbReference type="Proteomes" id="UP001226091">
    <property type="component" value="Chromosome"/>
</dbReference>
<sequence>MVEQIAPALSKIEEFFMASTESELAPNDLYDWMQAYSNIFATIHDFTFCYNKKHISQRTPENRKACMEMTIKNYYTELEEIVELES</sequence>
<accession>A0ACD4REF5</accession>
<gene>
    <name evidence="1" type="ORF">QLQ22_05610</name>
</gene>